<reference evidence="2" key="1">
    <citation type="submission" date="2014-09" db="EMBL/GenBank/DDBJ databases">
        <authorList>
            <person name="Magalhaes I.L.F."/>
            <person name="Oliveira U."/>
            <person name="Santos F.R."/>
            <person name="Vidigal T.H.D.A."/>
            <person name="Brescovit A.D."/>
            <person name="Santos A.J."/>
        </authorList>
    </citation>
    <scope>NUCLEOTIDE SEQUENCE</scope>
</reference>
<sequence length="194" mass="21476">IFAREQTAERALGSQQDSERSQELVRELAPPARRTLERIIEGKASQWLTVIPLAADGLDLSPTQFQDALCMRYCKPLLSLRGTCDGCGGEMSTNHALNCKRGGLVKQGHDQMRDVIAGLARQAFWGVTVEPIMREGDAGEPGLVADIKINGVWDRERASFYDLRVVNADASSYSSRDWLAVAEDAARAKHRKYD</sequence>
<feature type="non-terminal residue" evidence="2">
    <location>
        <position position="194"/>
    </location>
</feature>
<evidence type="ECO:0000313" key="2">
    <source>
        <dbReference type="EMBL" id="JAG56139.1"/>
    </source>
</evidence>
<dbReference type="EMBL" id="GBRD01009685">
    <property type="protein sequence ID" value="JAG56139.1"/>
    <property type="molecule type" value="Transcribed_RNA"/>
</dbReference>
<dbReference type="AlphaFoldDB" id="A0A0K8SSJ2"/>
<evidence type="ECO:0000256" key="1">
    <source>
        <dbReference type="SAM" id="MobiDB-lite"/>
    </source>
</evidence>
<protein>
    <submittedName>
        <fullName evidence="2">Uncharacterized protein</fullName>
    </submittedName>
</protein>
<organism evidence="2">
    <name type="scientific">Lygus hesperus</name>
    <name type="common">Western plant bug</name>
    <dbReference type="NCBI Taxonomy" id="30085"/>
    <lineage>
        <taxon>Eukaryota</taxon>
        <taxon>Metazoa</taxon>
        <taxon>Ecdysozoa</taxon>
        <taxon>Arthropoda</taxon>
        <taxon>Hexapoda</taxon>
        <taxon>Insecta</taxon>
        <taxon>Pterygota</taxon>
        <taxon>Neoptera</taxon>
        <taxon>Paraneoptera</taxon>
        <taxon>Hemiptera</taxon>
        <taxon>Heteroptera</taxon>
        <taxon>Panheteroptera</taxon>
        <taxon>Cimicomorpha</taxon>
        <taxon>Miridae</taxon>
        <taxon>Mirini</taxon>
        <taxon>Lygus</taxon>
    </lineage>
</organism>
<feature type="non-terminal residue" evidence="2">
    <location>
        <position position="1"/>
    </location>
</feature>
<accession>A0A0K8SSJ2</accession>
<proteinExistence type="predicted"/>
<feature type="region of interest" description="Disordered" evidence="1">
    <location>
        <begin position="1"/>
        <end position="23"/>
    </location>
</feature>
<name>A0A0K8SSJ2_LYGHE</name>